<dbReference type="InterPro" id="IPR000014">
    <property type="entry name" value="PAS"/>
</dbReference>
<evidence type="ECO:0000259" key="15">
    <source>
        <dbReference type="PROSITE" id="PS50109"/>
    </source>
</evidence>
<evidence type="ECO:0000256" key="5">
    <source>
        <dbReference type="ARBA" id="ARBA00022553"/>
    </source>
</evidence>
<dbReference type="InterPro" id="IPR036890">
    <property type="entry name" value="HATPase_C_sf"/>
</dbReference>
<feature type="domain" description="HAMP" evidence="16">
    <location>
        <begin position="192"/>
        <end position="244"/>
    </location>
</feature>
<dbReference type="InterPro" id="IPR003661">
    <property type="entry name" value="HisK_dim/P_dom"/>
</dbReference>
<dbReference type="Pfam" id="PF00989">
    <property type="entry name" value="PAS"/>
    <property type="match status" value="1"/>
</dbReference>
<evidence type="ECO:0000256" key="12">
    <source>
        <dbReference type="ARBA" id="ARBA00023012"/>
    </source>
</evidence>
<evidence type="ECO:0000256" key="14">
    <source>
        <dbReference type="SAM" id="Phobius"/>
    </source>
</evidence>
<dbReference type="InterPro" id="IPR050351">
    <property type="entry name" value="BphY/WalK/GraS-like"/>
</dbReference>
<dbReference type="OrthoDB" id="9786919at2"/>
<dbReference type="InterPro" id="IPR013767">
    <property type="entry name" value="PAS_fold"/>
</dbReference>
<feature type="domain" description="Histidine kinase" evidence="15">
    <location>
        <begin position="373"/>
        <end position="592"/>
    </location>
</feature>
<keyword evidence="18" id="KW-1185">Reference proteome</keyword>
<dbReference type="PRINTS" id="PR00344">
    <property type="entry name" value="BCTRLSENSOR"/>
</dbReference>
<dbReference type="RefSeq" id="WP_091745415.1">
    <property type="nucleotide sequence ID" value="NZ_FODY01000007.1"/>
</dbReference>
<dbReference type="PANTHER" id="PTHR45453:SF1">
    <property type="entry name" value="PHOSPHATE REGULON SENSOR PROTEIN PHOR"/>
    <property type="match status" value="1"/>
</dbReference>
<dbReference type="InterPro" id="IPR036097">
    <property type="entry name" value="HisK_dim/P_sf"/>
</dbReference>
<evidence type="ECO:0000313" key="17">
    <source>
        <dbReference type="EMBL" id="SEO92473.1"/>
    </source>
</evidence>
<evidence type="ECO:0000256" key="11">
    <source>
        <dbReference type="ARBA" id="ARBA00022989"/>
    </source>
</evidence>
<keyword evidence="12" id="KW-0902">Two-component regulatory system</keyword>
<dbReference type="InterPro" id="IPR035965">
    <property type="entry name" value="PAS-like_dom_sf"/>
</dbReference>
<dbReference type="SMART" id="SM00304">
    <property type="entry name" value="HAMP"/>
    <property type="match status" value="1"/>
</dbReference>
<dbReference type="EMBL" id="FODY01000007">
    <property type="protein sequence ID" value="SEO92473.1"/>
    <property type="molecule type" value="Genomic_DNA"/>
</dbReference>
<evidence type="ECO:0000256" key="3">
    <source>
        <dbReference type="ARBA" id="ARBA00012438"/>
    </source>
</evidence>
<dbReference type="SUPFAM" id="SSF55874">
    <property type="entry name" value="ATPase domain of HSP90 chaperone/DNA topoisomerase II/histidine kinase"/>
    <property type="match status" value="1"/>
</dbReference>
<dbReference type="CDD" id="cd00082">
    <property type="entry name" value="HisKA"/>
    <property type="match status" value="1"/>
</dbReference>
<dbReference type="InterPro" id="IPR004358">
    <property type="entry name" value="Sig_transdc_His_kin-like_C"/>
</dbReference>
<dbReference type="GO" id="GO:0004721">
    <property type="term" value="F:phosphoprotein phosphatase activity"/>
    <property type="evidence" value="ECO:0007669"/>
    <property type="project" value="TreeGrafter"/>
</dbReference>
<keyword evidence="9 17" id="KW-0418">Kinase</keyword>
<dbReference type="Pfam" id="PF00512">
    <property type="entry name" value="HisKA"/>
    <property type="match status" value="1"/>
</dbReference>
<dbReference type="GO" id="GO:0005524">
    <property type="term" value="F:ATP binding"/>
    <property type="evidence" value="ECO:0007669"/>
    <property type="project" value="UniProtKB-KW"/>
</dbReference>
<dbReference type="PROSITE" id="PS50885">
    <property type="entry name" value="HAMP"/>
    <property type="match status" value="1"/>
</dbReference>
<dbReference type="Gene3D" id="6.10.340.10">
    <property type="match status" value="1"/>
</dbReference>
<keyword evidence="5" id="KW-0597">Phosphoprotein</keyword>
<dbReference type="GO" id="GO:0005886">
    <property type="term" value="C:plasma membrane"/>
    <property type="evidence" value="ECO:0007669"/>
    <property type="project" value="UniProtKB-SubCell"/>
</dbReference>
<dbReference type="Gene3D" id="3.30.450.20">
    <property type="entry name" value="PAS domain"/>
    <property type="match status" value="2"/>
</dbReference>
<evidence type="ECO:0000256" key="13">
    <source>
        <dbReference type="ARBA" id="ARBA00023136"/>
    </source>
</evidence>
<organism evidence="17 18">
    <name type="scientific">Propionispora vibrioides</name>
    <dbReference type="NCBI Taxonomy" id="112903"/>
    <lineage>
        <taxon>Bacteria</taxon>
        <taxon>Bacillati</taxon>
        <taxon>Bacillota</taxon>
        <taxon>Negativicutes</taxon>
        <taxon>Selenomonadales</taxon>
        <taxon>Sporomusaceae</taxon>
        <taxon>Propionispora</taxon>
    </lineage>
</organism>
<dbReference type="InterPro" id="IPR003594">
    <property type="entry name" value="HATPase_dom"/>
</dbReference>
<reference evidence="17 18" key="1">
    <citation type="submission" date="2016-10" db="EMBL/GenBank/DDBJ databases">
        <authorList>
            <person name="de Groot N.N."/>
        </authorList>
    </citation>
    <scope>NUCLEOTIDE SEQUENCE [LARGE SCALE GENOMIC DNA]</scope>
    <source>
        <strain evidence="17 18">DSM 13305</strain>
    </source>
</reference>
<dbReference type="InterPro" id="IPR003660">
    <property type="entry name" value="HAMP_dom"/>
</dbReference>
<keyword evidence="8" id="KW-0547">Nucleotide-binding</keyword>
<dbReference type="Proteomes" id="UP000198847">
    <property type="component" value="Unassembled WGS sequence"/>
</dbReference>
<evidence type="ECO:0000256" key="7">
    <source>
        <dbReference type="ARBA" id="ARBA00022692"/>
    </source>
</evidence>
<comment type="subcellular location">
    <subcellularLocation>
        <location evidence="2">Cell membrane</location>
        <topology evidence="2">Multi-pass membrane protein</topology>
    </subcellularLocation>
</comment>
<dbReference type="CDD" id="cd06225">
    <property type="entry name" value="HAMP"/>
    <property type="match status" value="1"/>
</dbReference>
<keyword evidence="7 14" id="KW-0812">Transmembrane</keyword>
<proteinExistence type="predicted"/>
<dbReference type="PANTHER" id="PTHR45453">
    <property type="entry name" value="PHOSPHATE REGULON SENSOR PROTEIN PHOR"/>
    <property type="match status" value="1"/>
</dbReference>
<gene>
    <name evidence="17" type="ORF">SAMN04490178_10739</name>
</gene>
<dbReference type="PROSITE" id="PS50109">
    <property type="entry name" value="HIS_KIN"/>
    <property type="match status" value="1"/>
</dbReference>
<dbReference type="Gene3D" id="3.30.565.10">
    <property type="entry name" value="Histidine kinase-like ATPase, C-terminal domain"/>
    <property type="match status" value="1"/>
</dbReference>
<dbReference type="SUPFAM" id="SSF47384">
    <property type="entry name" value="Homodimeric domain of signal transducing histidine kinase"/>
    <property type="match status" value="1"/>
</dbReference>
<evidence type="ECO:0000256" key="10">
    <source>
        <dbReference type="ARBA" id="ARBA00022840"/>
    </source>
</evidence>
<dbReference type="Pfam" id="PF00672">
    <property type="entry name" value="HAMP"/>
    <property type="match status" value="1"/>
</dbReference>
<dbReference type="SMART" id="SM00388">
    <property type="entry name" value="HisKA"/>
    <property type="match status" value="1"/>
</dbReference>
<dbReference type="GO" id="GO:0016036">
    <property type="term" value="P:cellular response to phosphate starvation"/>
    <property type="evidence" value="ECO:0007669"/>
    <property type="project" value="TreeGrafter"/>
</dbReference>
<accession>A0A1H8TPK8</accession>
<dbReference type="NCBIfam" id="TIGR00229">
    <property type="entry name" value="sensory_box"/>
    <property type="match status" value="1"/>
</dbReference>
<evidence type="ECO:0000256" key="9">
    <source>
        <dbReference type="ARBA" id="ARBA00022777"/>
    </source>
</evidence>
<evidence type="ECO:0000256" key="1">
    <source>
        <dbReference type="ARBA" id="ARBA00000085"/>
    </source>
</evidence>
<keyword evidence="11 14" id="KW-1133">Transmembrane helix</keyword>
<dbReference type="FunFam" id="1.10.287.130:FF:000001">
    <property type="entry name" value="Two-component sensor histidine kinase"/>
    <property type="match status" value="1"/>
</dbReference>
<dbReference type="GO" id="GO:0006355">
    <property type="term" value="P:regulation of DNA-templated transcription"/>
    <property type="evidence" value="ECO:0007669"/>
    <property type="project" value="InterPro"/>
</dbReference>
<dbReference type="EC" id="2.7.13.3" evidence="3"/>
<evidence type="ECO:0000256" key="4">
    <source>
        <dbReference type="ARBA" id="ARBA00022475"/>
    </source>
</evidence>
<dbReference type="FunFam" id="3.30.565.10:FF:000006">
    <property type="entry name" value="Sensor histidine kinase WalK"/>
    <property type="match status" value="1"/>
</dbReference>
<keyword evidence="13 14" id="KW-0472">Membrane</keyword>
<dbReference type="GO" id="GO:0000155">
    <property type="term" value="F:phosphorelay sensor kinase activity"/>
    <property type="evidence" value="ECO:0007669"/>
    <property type="project" value="InterPro"/>
</dbReference>
<name>A0A1H8TPK8_9FIRM</name>
<sequence length="599" mass="66663">MFRWGIRSRLLVSFLLLGIITLSLLGGYILWYFYQHNLESLTSNLLTHAQVTEQFLLHSMHTPEGKASLDPEVKELAAKNNLRITIVDTAGTVLADSWENPEMLENHLSRPEISDAIRQGTGTSIRYSTTLHQNLLYAAIPIRQQGELLGVVRVASTLAYVEAGFGQIRSAVLAALFLVALLTILLSLRLAKHYTAPLEDITAAALAIANGDLKRRVHTHTGDELDFLSQALNNLASNLDDKIHEAQAETQKLSLILQHMDNAVILLDRYGRVTAINKMAKDTFSIDDAMMGQHNLQVIGNSLLNQAIQETLQSSVNKSIDLKTNIGGNKRVFRVFVAPIIDPEQETTGILTVFHDITVLQEIHERQAEFVANASHELATPLTAIKGFAETLLDGALQDPELSSRFVNIIHNQAERMHRLVKDLLQLAKLNSQEYRQQISLEPVKLQPLLETVVQELLPNIERKEQHLSLEVTENLTIPAHPDWLKQALVNLLDNSNKYTPNEGKIIITAWQEATQACIRIQDTGLGIPSQDLPLIFERFYRVERARTRSTGGTGLGLAIVKFITEMHGGQINVTSELNRGTAFTLRLPLGPAPEKPSE</sequence>
<evidence type="ECO:0000256" key="6">
    <source>
        <dbReference type="ARBA" id="ARBA00022679"/>
    </source>
</evidence>
<keyword evidence="10" id="KW-0067">ATP-binding</keyword>
<dbReference type="Pfam" id="PF02518">
    <property type="entry name" value="HATPase_c"/>
    <property type="match status" value="1"/>
</dbReference>
<dbReference type="AlphaFoldDB" id="A0A1H8TPK8"/>
<evidence type="ECO:0000259" key="16">
    <source>
        <dbReference type="PROSITE" id="PS50885"/>
    </source>
</evidence>
<dbReference type="InterPro" id="IPR029151">
    <property type="entry name" value="Sensor-like_sf"/>
</dbReference>
<evidence type="ECO:0000256" key="8">
    <source>
        <dbReference type="ARBA" id="ARBA00022741"/>
    </source>
</evidence>
<keyword evidence="4" id="KW-1003">Cell membrane</keyword>
<dbReference type="Gene3D" id="1.10.287.130">
    <property type="match status" value="1"/>
</dbReference>
<dbReference type="STRING" id="112903.SAMN04490178_10739"/>
<protein>
    <recommendedName>
        <fullName evidence="3">histidine kinase</fullName>
        <ecNumber evidence="3">2.7.13.3</ecNumber>
    </recommendedName>
</protein>
<dbReference type="InterPro" id="IPR005467">
    <property type="entry name" value="His_kinase_dom"/>
</dbReference>
<comment type="catalytic activity">
    <reaction evidence="1">
        <text>ATP + protein L-histidine = ADP + protein N-phospho-L-histidine.</text>
        <dbReference type="EC" id="2.7.13.3"/>
    </reaction>
</comment>
<dbReference type="CDD" id="cd00075">
    <property type="entry name" value="HATPase"/>
    <property type="match status" value="1"/>
</dbReference>
<dbReference type="SMART" id="SM00387">
    <property type="entry name" value="HATPase_c"/>
    <property type="match status" value="1"/>
</dbReference>
<dbReference type="SUPFAM" id="SSF158472">
    <property type="entry name" value="HAMP domain-like"/>
    <property type="match status" value="1"/>
</dbReference>
<keyword evidence="6" id="KW-0808">Transferase</keyword>
<dbReference type="SUPFAM" id="SSF55785">
    <property type="entry name" value="PYP-like sensor domain (PAS domain)"/>
    <property type="match status" value="1"/>
</dbReference>
<feature type="transmembrane region" description="Helical" evidence="14">
    <location>
        <begin position="12"/>
        <end position="34"/>
    </location>
</feature>
<evidence type="ECO:0000256" key="2">
    <source>
        <dbReference type="ARBA" id="ARBA00004651"/>
    </source>
</evidence>
<evidence type="ECO:0000313" key="18">
    <source>
        <dbReference type="Proteomes" id="UP000198847"/>
    </source>
</evidence>
<dbReference type="SUPFAM" id="SSF103190">
    <property type="entry name" value="Sensory domain-like"/>
    <property type="match status" value="1"/>
</dbReference>